<dbReference type="PRINTS" id="PR00895">
    <property type="entry name" value="PENTAXIN"/>
</dbReference>
<feature type="domain" description="VWFA" evidence="12">
    <location>
        <begin position="43"/>
        <end position="225"/>
    </location>
</feature>
<dbReference type="InterPro" id="IPR002035">
    <property type="entry name" value="VWF_A"/>
</dbReference>
<dbReference type="CDD" id="cd00033">
    <property type="entry name" value="CCP"/>
    <property type="match status" value="9"/>
</dbReference>
<dbReference type="PROSITE" id="PS50923">
    <property type="entry name" value="SUSHI"/>
    <property type="match status" value="10"/>
</dbReference>
<keyword evidence="1 7" id="KW-0245">EGF-like domain</keyword>
<dbReference type="SUPFAM" id="SSF53300">
    <property type="entry name" value="vWA-like"/>
    <property type="match status" value="1"/>
</dbReference>
<comment type="caution">
    <text evidence="16">The sequence shown here is derived from an EMBL/GenBank/DDBJ whole genome shotgun (WGS) entry which is preliminary data.</text>
</comment>
<evidence type="ECO:0008006" key="18">
    <source>
        <dbReference type="Google" id="ProtNLM"/>
    </source>
</evidence>
<dbReference type="InterPro" id="IPR001881">
    <property type="entry name" value="EGF-like_Ca-bd_dom"/>
</dbReference>
<dbReference type="SUPFAM" id="SSF57535">
    <property type="entry name" value="Complement control module/SCR domain"/>
    <property type="match status" value="10"/>
</dbReference>
<dbReference type="SMART" id="SM00032">
    <property type="entry name" value="CCP"/>
    <property type="match status" value="11"/>
</dbReference>
<dbReference type="Pfam" id="PF00431">
    <property type="entry name" value="CUB"/>
    <property type="match status" value="2"/>
</dbReference>
<dbReference type="InterPro" id="IPR013320">
    <property type="entry name" value="ConA-like_dom_sf"/>
</dbReference>
<evidence type="ECO:0000256" key="5">
    <source>
        <dbReference type="ARBA" id="ARBA00023157"/>
    </source>
</evidence>
<dbReference type="PROSITE" id="PS01180">
    <property type="entry name" value="CUB"/>
    <property type="match status" value="2"/>
</dbReference>
<feature type="disulfide bond" evidence="8">
    <location>
        <begin position="488"/>
        <end position="515"/>
    </location>
</feature>
<dbReference type="SUPFAM" id="SSF57184">
    <property type="entry name" value="Growth factor receptor domain"/>
    <property type="match status" value="3"/>
</dbReference>
<dbReference type="PROSITE" id="PS01186">
    <property type="entry name" value="EGF_2"/>
    <property type="match status" value="8"/>
</dbReference>
<feature type="disulfide bond" evidence="8">
    <location>
        <begin position="1851"/>
        <end position="1878"/>
    </location>
</feature>
<dbReference type="InterPro" id="IPR013032">
    <property type="entry name" value="EGF-like_CS"/>
</dbReference>
<dbReference type="InterPro" id="IPR035914">
    <property type="entry name" value="Sperma_CUB_dom_sf"/>
</dbReference>
<feature type="disulfide bond" evidence="7">
    <location>
        <begin position="1627"/>
        <end position="1636"/>
    </location>
</feature>
<dbReference type="SMART" id="SM00042">
    <property type="entry name" value="CUB"/>
    <property type="match status" value="2"/>
</dbReference>
<feature type="chain" id="PRO_5045274075" description="Sushi, von Willebrand factor type A, EGF and pentraxin domain-containing protein 1-like" evidence="9">
    <location>
        <begin position="22"/>
        <end position="2400"/>
    </location>
</feature>
<dbReference type="PROSITE" id="PS01187">
    <property type="entry name" value="EGF_CA"/>
    <property type="match status" value="4"/>
</dbReference>
<evidence type="ECO:0000259" key="13">
    <source>
        <dbReference type="PROSITE" id="PS50825"/>
    </source>
</evidence>
<dbReference type="PROSITE" id="PS50026">
    <property type="entry name" value="EGF_3"/>
    <property type="match status" value="9"/>
</dbReference>
<dbReference type="Gene3D" id="2.10.25.10">
    <property type="entry name" value="Laminin"/>
    <property type="match status" value="10"/>
</dbReference>
<keyword evidence="5 7" id="KW-1015">Disulfide bond</keyword>
<feature type="disulfide bond" evidence="7">
    <location>
        <begin position="1143"/>
        <end position="1152"/>
    </location>
</feature>
<feature type="domain" description="HYR" evidence="13">
    <location>
        <begin position="516"/>
        <end position="603"/>
    </location>
</feature>
<evidence type="ECO:0000259" key="15">
    <source>
        <dbReference type="PROSITE" id="PS51828"/>
    </source>
</evidence>
<evidence type="ECO:0000256" key="7">
    <source>
        <dbReference type="PROSITE-ProRule" id="PRU00076"/>
    </source>
</evidence>
<dbReference type="Pfam" id="PF07699">
    <property type="entry name" value="Ephrin_rec_like"/>
    <property type="match status" value="4"/>
</dbReference>
<feature type="domain" description="EGF-like" evidence="11">
    <location>
        <begin position="1117"/>
        <end position="1153"/>
    </location>
</feature>
<accession>A0ABN8NLK2</accession>
<feature type="domain" description="Sushi" evidence="14">
    <location>
        <begin position="1997"/>
        <end position="2055"/>
    </location>
</feature>
<dbReference type="InterPro" id="IPR009030">
    <property type="entry name" value="Growth_fac_rcpt_cys_sf"/>
</dbReference>
<feature type="disulfide bond" evidence="7">
    <location>
        <begin position="1295"/>
        <end position="1304"/>
    </location>
</feature>
<dbReference type="Gene3D" id="2.10.50.10">
    <property type="entry name" value="Tumor Necrosis Factor Receptor, subunit A, domain 2"/>
    <property type="match status" value="3"/>
</dbReference>
<dbReference type="Proteomes" id="UP001159405">
    <property type="component" value="Unassembled WGS sequence"/>
</dbReference>
<dbReference type="EMBL" id="CALNXK010000025">
    <property type="protein sequence ID" value="CAH3112551.1"/>
    <property type="molecule type" value="Genomic_DNA"/>
</dbReference>
<evidence type="ECO:0000259" key="14">
    <source>
        <dbReference type="PROSITE" id="PS50923"/>
    </source>
</evidence>
<dbReference type="InterPro" id="IPR018097">
    <property type="entry name" value="EGF_Ca-bd_CS"/>
</dbReference>
<dbReference type="InterPro" id="IPR000859">
    <property type="entry name" value="CUB_dom"/>
</dbReference>
<feature type="domain" description="EGF-like" evidence="11">
    <location>
        <begin position="1601"/>
        <end position="1637"/>
    </location>
</feature>
<feature type="domain" description="Sushi" evidence="14">
    <location>
        <begin position="1640"/>
        <end position="1695"/>
    </location>
</feature>
<feature type="domain" description="EGF-like" evidence="11">
    <location>
        <begin position="1269"/>
        <end position="1305"/>
    </location>
</feature>
<feature type="domain" description="HYR" evidence="13">
    <location>
        <begin position="604"/>
        <end position="686"/>
    </location>
</feature>
<dbReference type="Gene3D" id="2.60.120.290">
    <property type="entry name" value="Spermadhesin, CUB domain"/>
    <property type="match status" value="2"/>
</dbReference>
<evidence type="ECO:0000256" key="8">
    <source>
        <dbReference type="PROSITE-ProRule" id="PRU00302"/>
    </source>
</evidence>
<gene>
    <name evidence="16" type="ORF">PLOB_00021381</name>
</gene>
<proteinExistence type="predicted"/>
<dbReference type="CDD" id="cd00041">
    <property type="entry name" value="CUB"/>
    <property type="match status" value="2"/>
</dbReference>
<dbReference type="Pfam" id="PF14670">
    <property type="entry name" value="FXa_inhibition"/>
    <property type="match status" value="1"/>
</dbReference>
<reference evidence="16 17" key="1">
    <citation type="submission" date="2022-05" db="EMBL/GenBank/DDBJ databases">
        <authorList>
            <consortium name="Genoscope - CEA"/>
            <person name="William W."/>
        </authorList>
    </citation>
    <scope>NUCLEOTIDE SEQUENCE [LARGE SCALE GENOMIC DNA]</scope>
</reference>
<dbReference type="Pfam" id="PF12662">
    <property type="entry name" value="cEGF"/>
    <property type="match status" value="2"/>
</dbReference>
<feature type="signal peptide" evidence="9">
    <location>
        <begin position="1"/>
        <end position="21"/>
    </location>
</feature>
<feature type="domain" description="Sushi" evidence="14">
    <location>
        <begin position="455"/>
        <end position="517"/>
    </location>
</feature>
<evidence type="ECO:0000259" key="11">
    <source>
        <dbReference type="PROSITE" id="PS50026"/>
    </source>
</evidence>
<dbReference type="SMART" id="SM00159">
    <property type="entry name" value="PTX"/>
    <property type="match status" value="1"/>
</dbReference>
<dbReference type="Pfam" id="PF02494">
    <property type="entry name" value="HYR"/>
    <property type="match status" value="2"/>
</dbReference>
<organism evidence="16 17">
    <name type="scientific">Porites lobata</name>
    <dbReference type="NCBI Taxonomy" id="104759"/>
    <lineage>
        <taxon>Eukaryota</taxon>
        <taxon>Metazoa</taxon>
        <taxon>Cnidaria</taxon>
        <taxon>Anthozoa</taxon>
        <taxon>Hexacorallia</taxon>
        <taxon>Scleractinia</taxon>
        <taxon>Fungiina</taxon>
        <taxon>Poritidae</taxon>
        <taxon>Porites</taxon>
    </lineage>
</organism>
<feature type="domain" description="EGF-like" evidence="11">
    <location>
        <begin position="1079"/>
        <end position="1115"/>
    </location>
</feature>
<feature type="disulfide bond" evidence="8">
    <location>
        <begin position="2142"/>
        <end position="2169"/>
    </location>
</feature>
<dbReference type="InterPro" id="IPR003410">
    <property type="entry name" value="HYR_dom"/>
</dbReference>
<dbReference type="InterPro" id="IPR011641">
    <property type="entry name" value="Tyr-kin_ephrin_A/B_rcpt-like"/>
</dbReference>
<dbReference type="SMART" id="SM00179">
    <property type="entry name" value="EGF_CA"/>
    <property type="match status" value="10"/>
</dbReference>
<evidence type="ECO:0000256" key="4">
    <source>
        <dbReference type="ARBA" id="ARBA00022737"/>
    </source>
</evidence>
<comment type="caution">
    <text evidence="7">Lacks conserved residue(s) required for the propagation of feature annotation.</text>
</comment>
<dbReference type="InterPro" id="IPR026823">
    <property type="entry name" value="cEGF"/>
</dbReference>
<feature type="domain" description="EGF-like" evidence="11">
    <location>
        <begin position="1736"/>
        <end position="1776"/>
    </location>
</feature>
<name>A0ABN8NLK2_9CNID</name>
<dbReference type="InterPro" id="IPR001759">
    <property type="entry name" value="PTX_dom"/>
</dbReference>
<dbReference type="SMART" id="SM00327">
    <property type="entry name" value="VWA"/>
    <property type="match status" value="1"/>
</dbReference>
<dbReference type="PROSITE" id="PS50825">
    <property type="entry name" value="HYR"/>
    <property type="match status" value="2"/>
</dbReference>
<evidence type="ECO:0000259" key="10">
    <source>
        <dbReference type="PROSITE" id="PS01180"/>
    </source>
</evidence>
<feature type="disulfide bond" evidence="7">
    <location>
        <begin position="1105"/>
        <end position="1114"/>
    </location>
</feature>
<dbReference type="PANTHER" id="PTHR46393:SF7">
    <property type="entry name" value="COMPLEMENT C2"/>
    <property type="match status" value="1"/>
</dbReference>
<dbReference type="PROSITE" id="PS00010">
    <property type="entry name" value="ASX_HYDROXYL"/>
    <property type="match status" value="5"/>
</dbReference>
<dbReference type="Pfam" id="PF00354">
    <property type="entry name" value="Pentaxin"/>
    <property type="match status" value="1"/>
</dbReference>
<feature type="domain" description="Sushi" evidence="14">
    <location>
        <begin position="2056"/>
        <end position="2113"/>
    </location>
</feature>
<evidence type="ECO:0000256" key="6">
    <source>
        <dbReference type="ARBA" id="ARBA00023180"/>
    </source>
</evidence>
<dbReference type="InterPro" id="IPR000436">
    <property type="entry name" value="Sushi_SCR_CCP_dom"/>
</dbReference>
<feature type="domain" description="Pentraxin (PTX)" evidence="15">
    <location>
        <begin position="1308"/>
        <end position="1515"/>
    </location>
</feature>
<feature type="domain" description="Sushi" evidence="14">
    <location>
        <begin position="395"/>
        <end position="454"/>
    </location>
</feature>
<evidence type="ECO:0000256" key="1">
    <source>
        <dbReference type="ARBA" id="ARBA00022536"/>
    </source>
</evidence>
<dbReference type="CDD" id="cd00054">
    <property type="entry name" value="EGF_CA"/>
    <property type="match status" value="8"/>
</dbReference>
<feature type="disulfide bond" evidence="8">
    <location>
        <begin position="1910"/>
        <end position="1937"/>
    </location>
</feature>
<dbReference type="Gene3D" id="2.60.120.200">
    <property type="match status" value="1"/>
</dbReference>
<evidence type="ECO:0000256" key="2">
    <source>
        <dbReference type="ARBA" id="ARBA00022659"/>
    </source>
</evidence>
<dbReference type="Pfam" id="PF00084">
    <property type="entry name" value="Sushi"/>
    <property type="match status" value="9"/>
</dbReference>
<evidence type="ECO:0000256" key="3">
    <source>
        <dbReference type="ARBA" id="ARBA00022729"/>
    </source>
</evidence>
<feature type="domain" description="Sushi" evidence="14">
    <location>
        <begin position="1881"/>
        <end position="1939"/>
    </location>
</feature>
<feature type="domain" description="EGF-like" evidence="11">
    <location>
        <begin position="1777"/>
        <end position="1819"/>
    </location>
</feature>
<feature type="domain" description="Sushi" evidence="14">
    <location>
        <begin position="1940"/>
        <end position="1996"/>
    </location>
</feature>
<keyword evidence="2 8" id="KW-0768">Sushi</keyword>
<evidence type="ECO:0000313" key="17">
    <source>
        <dbReference type="Proteomes" id="UP001159405"/>
    </source>
</evidence>
<feature type="disulfide bond" evidence="8">
    <location>
        <begin position="425"/>
        <end position="452"/>
    </location>
</feature>
<dbReference type="CDD" id="cd01450">
    <property type="entry name" value="vWFA_subfamily_ECM"/>
    <property type="match status" value="1"/>
</dbReference>
<dbReference type="SUPFAM" id="SSF57196">
    <property type="entry name" value="EGF/Laminin"/>
    <property type="match status" value="7"/>
</dbReference>
<dbReference type="InterPro" id="IPR035976">
    <property type="entry name" value="Sushi/SCR/CCP_sf"/>
</dbReference>
<dbReference type="Gene3D" id="2.10.70.10">
    <property type="entry name" value="Complement Module, domain 1"/>
    <property type="match status" value="10"/>
</dbReference>
<dbReference type="PROSITE" id="PS51828">
    <property type="entry name" value="PTX_2"/>
    <property type="match status" value="1"/>
</dbReference>
<feature type="disulfide bond" evidence="7">
    <location>
        <begin position="1219"/>
        <end position="1228"/>
    </location>
</feature>
<feature type="disulfide bond" evidence="7">
    <location>
        <begin position="1257"/>
        <end position="1266"/>
    </location>
</feature>
<dbReference type="PROSITE" id="PS00022">
    <property type="entry name" value="EGF_1"/>
    <property type="match status" value="7"/>
</dbReference>
<sequence>MGSLLIPVVFAVFFAGRSVSGLFENEAKILSDFKAKYNNSQSDIIFLMDVSGSVSDYGFASEKMFVENLLNEFSVAPYSTRVAVITFGRYIQTNINYIDIDPLSLTHQKCEFKPFFQYNVVHRYGWATNMKEAFSTSSSLLQTAINNNHKRLNVHTVAMLITDGYWNYGDPRDNANILKNNYNVDLFAVGVDGYSDWQLKALATSSDHVLEFATFTNFRELALYIRGDAHDNIFMPVTSSKCTTANGCDINAFCACGTVSGIYQCVCKQGYYGAGTPGHCYPCIRGTYKTWATPSQCTACPENSTTVNSGSTLIDECNCWTGYEGNPKTGVACTPVQCEQLAAPANGAFRAACGNTFSSVCEFQCNDGYNLEGSSTRTCQSNKAWSGTPARCEIITCAVLPQQAHGTKTCTGKGSEYNDQCTFTCDVGYERKGSSVRTCQADGQWSGTQATCEARQCPALRSLAFGTVEPVDCVTTPQPYQRGCVMRCVVGYVMTGDSPLTCGADGTWQGTFPSCNDNQPPLITCPADIYNGTDPERPTRTVTWSDPVVSDNSELHDPLATPTVVKSLNIASPYDFPTGTTRITYTATDKSNNSASCVFTVTIIDNEPPRIYCPQNQEVKKENSQPTIKVYWDPPTYSDNSGQAVTIFTESINGSDFRTGQHQVKYDATDHVGNNASCTFIIVVSTVNCKPYDPPINGLITCSHSDLWGGEACTPQCNQLKEFARIPASFYICQASGNWYIWDFRPTVSREMPWPDCTEEYVPGAARKGMEWQYFVGDCSDPAVQEQAKINFQNGLNAIFGGGDPNYCQREGVCALENIKVTCGKTQRRKRRAAQPVLIIELDVEVKTQNNDFDQAKTSLEQNVTNAKTDPSMQSMNAGSQTMTLNNVTDTPTYGVCVNGSVYGLNQAFGHNTKCQNCPSGTYFDFNAGSCTNCPLDTYNPSTGQLGECIVCPENTFTLNNGSKNITQCLAACQPGEYSPTGLANCFPCPINYYQSLVRQSTCDSCPGSSVTLAAGSKSISECGMPCAAGTYSQTGVEPCLPCAKGYYQPGVKQTSCLLCGAPKSTYGTGASSASQCIDIQDCASNPCNNDASCVEVAEGYKCVCQPGFTGTNCEVEEDECVASPCAKGASCVDKVNGYVCLCPADYTGQHCDVKSSTCSSGKCASGSTCVNTPEGNDCECPDGYEGTFCEQQSNECKSSPCKNGGTCSVENLSFKCTCPTGYSGNQCEKNDNGCLPDSCLNGATCTDTSYGHVCSCAPGYAGATCDVNINECNSSPCQNNGNCVDQVNGYKCYCKPSFKGTNCETEVSTDFDFEFSRSLGRGASIVEMRQNLTAFTVAFWLKVANTEIDPGTPLSYATEVGGNIVDNALVIHDYNGFNIWIMGEKEATNVPANDGKWHHMAFTWQSSSGAWKVYKDGSNVKQSTTAFQAGQVISANGFFVLGQEQDEVAANFSANEAFIGHMTQMNVWDYELPASDLADMARHANNFIGNVVAWSDFYDPADQGIKKVSPSVARTENKCWTNWINNDSPSTGDGDTETSSSACASPTSFACQTVDGLSMPDVELNKTTCSSSGITCLNSDQRADRSCPDFKVRYVCTCPSNTACASNPCGAHGTCEALPVGYQCKCNAGYEGRHCETAVKCPCTGRIANGQRSGSRSHGGTMTITCNAGFRASGTATLNCVNGKYDAAVPQCIDVDECTEGTSGCAQGCVNTYGSFKCTCNSGYSLNADGKTCADINECSLNNGNCQQSCHNSDGSYRCTCSSGYVLSSDGVSCEDDNECSTNGGLGPCEHICVNSYLSYQCLCNAGYTLNADGKTCAANSFPAISSFANGALDPASPATTTGSTVRFSCNQGYILRGASTRTCLADNTWSGSAPRCDVVKCIIPGELQDGTKTTTAGNNYNSVVSYACNSGFRLVGSATRTCQADGTWSGEHPRCIAADCPEPSVPSNGQLIGLQRKNGDTIRYECDVGYKLVGQSYAICESGAWNSPTPSCTLVNCGAPPAVPNGIIHGTDYSYNAKVTYSCVASNFKLSGSQERTCQGDGLWSGTQPACLENSCGNPGTPTDGKKTGENYQYGDVVTFTCNEGYNLVGSSSRTCKTDNNWDGTQPTCQIINCGDPGTPANGERVGSEFTYGKTIIYDCDPGYQLSGSRTRTCQLDGSWSGSVVSCTVASCGASLVGPSGSFGSPNNPNSYPDNAYCRWKISVPADKKVLVTFNSFKTQKGNDVVEIYDGSSKQLITTLSGVYSSAVAFASESNSIDIRFISDSSENSEGFSASYQQVTCGGLITALDETVMSPNYPSDYPNSVTCVWAINPGQAFQLEFERFHTESGYDLLKGYSSLTSFTGSDLIFDIDGERFALQAIQAPTGVMYLKFTSNNAGTAPGFKATVKKYQVIVGKKK</sequence>
<dbReference type="InterPro" id="IPR036465">
    <property type="entry name" value="vWFA_dom_sf"/>
</dbReference>
<evidence type="ECO:0000259" key="12">
    <source>
        <dbReference type="PROSITE" id="PS50234"/>
    </source>
</evidence>
<feature type="domain" description="Sushi" evidence="14">
    <location>
        <begin position="1816"/>
        <end position="1880"/>
    </location>
</feature>
<feature type="domain" description="EGF-like" evidence="11">
    <location>
        <begin position="1155"/>
        <end position="1191"/>
    </location>
</feature>
<feature type="domain" description="CUB" evidence="10">
    <location>
        <begin position="2283"/>
        <end position="2392"/>
    </location>
</feature>
<feature type="domain" description="CUB" evidence="10">
    <location>
        <begin position="2174"/>
        <end position="2281"/>
    </location>
</feature>
<dbReference type="PROSITE" id="PS50234">
    <property type="entry name" value="VWFA"/>
    <property type="match status" value="1"/>
</dbReference>
<protein>
    <recommendedName>
        <fullName evidence="18">Sushi, von Willebrand factor type A, EGF and pentraxin domain-containing protein 1-like</fullName>
    </recommendedName>
</protein>
<dbReference type="InterPro" id="IPR000152">
    <property type="entry name" value="EGF-type_Asp/Asn_hydroxyl_site"/>
</dbReference>
<feature type="disulfide bond" evidence="8">
    <location>
        <begin position="2084"/>
        <end position="2111"/>
    </location>
</feature>
<dbReference type="InterPro" id="IPR000742">
    <property type="entry name" value="EGF"/>
</dbReference>
<dbReference type="SMART" id="SM01411">
    <property type="entry name" value="Ephrin_rec_like"/>
    <property type="match status" value="5"/>
</dbReference>
<evidence type="ECO:0000313" key="16">
    <source>
        <dbReference type="EMBL" id="CAH3112551.1"/>
    </source>
</evidence>
<feature type="domain" description="EGF-like" evidence="11">
    <location>
        <begin position="1231"/>
        <end position="1267"/>
    </location>
</feature>
<keyword evidence="3 9" id="KW-0732">Signal</keyword>
<keyword evidence="4" id="KW-0677">Repeat</keyword>
<evidence type="ECO:0000256" key="9">
    <source>
        <dbReference type="SAM" id="SignalP"/>
    </source>
</evidence>
<feature type="domain" description="EGF-like" evidence="11">
    <location>
        <begin position="1193"/>
        <end position="1229"/>
    </location>
</feature>
<dbReference type="Pfam" id="PF00092">
    <property type="entry name" value="VWA"/>
    <property type="match status" value="1"/>
</dbReference>
<dbReference type="PANTHER" id="PTHR46393">
    <property type="entry name" value="SUSHI DOMAIN-CONTAINING PROTEIN"/>
    <property type="match status" value="1"/>
</dbReference>
<dbReference type="Pfam" id="PF12661">
    <property type="entry name" value="hEGF"/>
    <property type="match status" value="3"/>
</dbReference>
<feature type="domain" description="Sushi" evidence="14">
    <location>
        <begin position="336"/>
        <end position="394"/>
    </location>
</feature>
<feature type="disulfide bond" evidence="8">
    <location>
        <begin position="365"/>
        <end position="392"/>
    </location>
</feature>
<keyword evidence="17" id="KW-1185">Reference proteome</keyword>
<dbReference type="Pfam" id="PF00008">
    <property type="entry name" value="EGF"/>
    <property type="match status" value="4"/>
</dbReference>
<keyword evidence="6" id="KW-0325">Glycoprotein</keyword>
<feature type="disulfide bond" evidence="7">
    <location>
        <begin position="1181"/>
        <end position="1190"/>
    </location>
</feature>
<feature type="domain" description="Sushi" evidence="14">
    <location>
        <begin position="2114"/>
        <end position="2171"/>
    </location>
</feature>
<dbReference type="SUPFAM" id="SSF49854">
    <property type="entry name" value="Spermadhesin, CUB domain"/>
    <property type="match status" value="2"/>
</dbReference>
<dbReference type="Gene3D" id="3.40.50.410">
    <property type="entry name" value="von Willebrand factor, type A domain"/>
    <property type="match status" value="1"/>
</dbReference>
<dbReference type="SUPFAM" id="SSF49899">
    <property type="entry name" value="Concanavalin A-like lectins/glucanases"/>
    <property type="match status" value="1"/>
</dbReference>
<dbReference type="SMART" id="SM00181">
    <property type="entry name" value="EGF"/>
    <property type="match status" value="12"/>
</dbReference>